<dbReference type="Ensembl" id="ENSPLAT00000010910.1">
    <property type="protein sequence ID" value="ENSPLAP00000021472.1"/>
    <property type="gene ID" value="ENSPLAG00000005232.1"/>
</dbReference>
<dbReference type="Gene3D" id="3.30.160.60">
    <property type="entry name" value="Classic Zinc Finger"/>
    <property type="match status" value="5"/>
</dbReference>
<dbReference type="GO" id="GO:0008270">
    <property type="term" value="F:zinc ion binding"/>
    <property type="evidence" value="ECO:0007669"/>
    <property type="project" value="UniProtKB-KW"/>
</dbReference>
<evidence type="ECO:0000256" key="2">
    <source>
        <dbReference type="ARBA" id="ARBA00022723"/>
    </source>
</evidence>
<evidence type="ECO:0000256" key="6">
    <source>
        <dbReference type="ARBA" id="ARBA00023242"/>
    </source>
</evidence>
<reference evidence="11" key="1">
    <citation type="submission" date="2025-08" db="UniProtKB">
        <authorList>
            <consortium name="Ensembl"/>
        </authorList>
    </citation>
    <scope>IDENTIFICATION</scope>
</reference>
<dbReference type="Pfam" id="PF00651">
    <property type="entry name" value="BTB"/>
    <property type="match status" value="1"/>
</dbReference>
<feature type="region of interest" description="Disordered" evidence="8">
    <location>
        <begin position="210"/>
        <end position="296"/>
    </location>
</feature>
<keyword evidence="12" id="KW-1185">Reference proteome</keyword>
<feature type="region of interest" description="Disordered" evidence="8">
    <location>
        <begin position="137"/>
        <end position="182"/>
    </location>
</feature>
<dbReference type="PANTHER" id="PTHR24394:SF29">
    <property type="entry name" value="MYONEURIN"/>
    <property type="match status" value="1"/>
</dbReference>
<evidence type="ECO:0000256" key="3">
    <source>
        <dbReference type="ARBA" id="ARBA00022737"/>
    </source>
</evidence>
<dbReference type="STRING" id="48699.ENSPLAP00000021472"/>
<feature type="compositionally biased region" description="Basic and acidic residues" evidence="8">
    <location>
        <begin position="676"/>
        <end position="705"/>
    </location>
</feature>
<keyword evidence="6" id="KW-0539">Nucleus</keyword>
<dbReference type="FunFam" id="3.30.160.60:FF:001498">
    <property type="entry name" value="Zinc finger protein 404"/>
    <property type="match status" value="1"/>
</dbReference>
<evidence type="ECO:0000259" key="10">
    <source>
        <dbReference type="PROSITE" id="PS50157"/>
    </source>
</evidence>
<feature type="compositionally biased region" description="Acidic residues" evidence="8">
    <location>
        <begin position="235"/>
        <end position="250"/>
    </location>
</feature>
<dbReference type="SUPFAM" id="SSF54695">
    <property type="entry name" value="POZ domain"/>
    <property type="match status" value="1"/>
</dbReference>
<reference evidence="11" key="2">
    <citation type="submission" date="2025-09" db="UniProtKB">
        <authorList>
            <consortium name="Ensembl"/>
        </authorList>
    </citation>
    <scope>IDENTIFICATION</scope>
</reference>
<keyword evidence="5" id="KW-0862">Zinc</keyword>
<evidence type="ECO:0000256" key="7">
    <source>
        <dbReference type="PROSITE-ProRule" id="PRU00042"/>
    </source>
</evidence>
<dbReference type="InterPro" id="IPR036236">
    <property type="entry name" value="Znf_C2H2_sf"/>
</dbReference>
<dbReference type="InterPro" id="IPR013087">
    <property type="entry name" value="Znf_C2H2_type"/>
</dbReference>
<dbReference type="SMART" id="SM00225">
    <property type="entry name" value="BTB"/>
    <property type="match status" value="1"/>
</dbReference>
<dbReference type="FunFam" id="3.30.160.60:FF:001818">
    <property type="entry name" value="GDNF-inducible zinc finger protein 1 isoform X1"/>
    <property type="match status" value="1"/>
</dbReference>
<feature type="domain" description="C2H2-type" evidence="10">
    <location>
        <begin position="363"/>
        <end position="391"/>
    </location>
</feature>
<dbReference type="Pfam" id="PF00096">
    <property type="entry name" value="zf-C2H2"/>
    <property type="match status" value="3"/>
</dbReference>
<feature type="domain" description="C2H2-type" evidence="10">
    <location>
        <begin position="420"/>
        <end position="447"/>
    </location>
</feature>
<feature type="compositionally biased region" description="Acidic residues" evidence="8">
    <location>
        <begin position="275"/>
        <end position="292"/>
    </location>
</feature>
<dbReference type="GO" id="GO:0005634">
    <property type="term" value="C:nucleus"/>
    <property type="evidence" value="ECO:0007669"/>
    <property type="project" value="UniProtKB-SubCell"/>
</dbReference>
<evidence type="ECO:0000256" key="4">
    <source>
        <dbReference type="ARBA" id="ARBA00022771"/>
    </source>
</evidence>
<feature type="compositionally biased region" description="Low complexity" evidence="8">
    <location>
        <begin position="509"/>
        <end position="520"/>
    </location>
</feature>
<keyword evidence="2" id="KW-0479">Metal-binding</keyword>
<dbReference type="PROSITE" id="PS50157">
    <property type="entry name" value="ZINC_FINGER_C2H2_2"/>
    <property type="match status" value="6"/>
</dbReference>
<keyword evidence="4 7" id="KW-0863">Zinc-finger</keyword>
<accession>A0A3B3V945</accession>
<dbReference type="PROSITE" id="PS00028">
    <property type="entry name" value="ZINC_FINGER_C2H2_1"/>
    <property type="match status" value="6"/>
</dbReference>
<feature type="compositionally biased region" description="Basic and acidic residues" evidence="8">
    <location>
        <begin position="489"/>
        <end position="507"/>
    </location>
</feature>
<feature type="domain" description="C2H2-type" evidence="10">
    <location>
        <begin position="303"/>
        <end position="330"/>
    </location>
</feature>
<dbReference type="AlphaFoldDB" id="A0A3B3V945"/>
<evidence type="ECO:0000256" key="5">
    <source>
        <dbReference type="ARBA" id="ARBA00022833"/>
    </source>
</evidence>
<evidence type="ECO:0000256" key="8">
    <source>
        <dbReference type="SAM" id="MobiDB-lite"/>
    </source>
</evidence>
<dbReference type="GO" id="GO:0000981">
    <property type="term" value="F:DNA-binding transcription factor activity, RNA polymerase II-specific"/>
    <property type="evidence" value="ECO:0007669"/>
    <property type="project" value="TreeGrafter"/>
</dbReference>
<feature type="compositionally biased region" description="Basic and acidic residues" evidence="8">
    <location>
        <begin position="137"/>
        <end position="163"/>
    </location>
</feature>
<sequence length="705" mass="78122">MGIKVIQLTSKSHHENLLASLHQMRMQGQLCDVTIQVNYQEEVEEFQAHQLILAASSGYFQKILLSQDANRAKLQLSNMHSSDFSKYLEFVYTGKIEVARNKIGDVQEVARLLDCEGLSVVCSDALSAGVLERPKSKTCDSKVKDGGGELPGAEKVDAKKQPLERQLSSQSPKKQDRKRKLKVKTFQRKTTNQVKKLKLKLAGRKVLQRRLRYSLKGDPKDKNQANESEDRTGEDSEPENEEDLSEEQENIESRASDNLDFEEDAQSNDPQDSLYVDEEEEEDDEDEEGQSEEEVKRISKAQFSCNKCQRTFHYEKSYLKHISTYHGVKAHVIHRCETCMQTFANSSNLKIHEKHVHSNERLFACDSCSKTFKRKKDVVRHKRQVHERNMRHVCAECGKSLSSRAALLLHERTHTGLKPYECTVCGAKFTQNSALKMHHRIHTGEKPYMCGLCKRTFTDKSTLRRHTMIHGSDVPWKTYLVVLEGNVEEKKPKSPTKEKGGSEEKRSTASKSSSSPVPTVHAVDDADKSSTETVVVPTEPVTLPADWARHGAITLVSHGGVGAIAVIHTEVPPGTQIQPIGTSAITLDGSAIAVPFSIPVSVAQTLSSEAPSSSLSVPTLSVPVSETLLASDISTTSLLEAAAAQAVLAPPSENNPTSESDKMHPDIETVIVGEGLHGKEQEQLLDDGQNKTADEAETTKDQSSV</sequence>
<evidence type="ECO:0000313" key="11">
    <source>
        <dbReference type="Ensembl" id="ENSPLAP00000021472.1"/>
    </source>
</evidence>
<feature type="domain" description="BTB" evidence="9">
    <location>
        <begin position="31"/>
        <end position="100"/>
    </location>
</feature>
<evidence type="ECO:0000313" key="12">
    <source>
        <dbReference type="Proteomes" id="UP000261500"/>
    </source>
</evidence>
<name>A0A3B3V945_9TELE</name>
<dbReference type="GeneTree" id="ENSGT00870000136554"/>
<evidence type="ECO:0000256" key="1">
    <source>
        <dbReference type="ARBA" id="ARBA00004123"/>
    </source>
</evidence>
<keyword evidence="3" id="KW-0677">Repeat</keyword>
<protein>
    <submittedName>
        <fullName evidence="11">GDNF inducible zinc finger protein 1</fullName>
    </submittedName>
</protein>
<feature type="compositionally biased region" description="Basic and acidic residues" evidence="8">
    <location>
        <begin position="215"/>
        <end position="234"/>
    </location>
</feature>
<dbReference type="Gene3D" id="3.30.710.10">
    <property type="entry name" value="Potassium Channel Kv1.1, Chain A"/>
    <property type="match status" value="1"/>
</dbReference>
<dbReference type="InterPro" id="IPR000210">
    <property type="entry name" value="BTB/POZ_dom"/>
</dbReference>
<comment type="subcellular location">
    <subcellularLocation>
        <location evidence="1">Nucleus</location>
    </subcellularLocation>
</comment>
<dbReference type="PANTHER" id="PTHR24394">
    <property type="entry name" value="ZINC FINGER PROTEIN"/>
    <property type="match status" value="1"/>
</dbReference>
<evidence type="ECO:0000259" key="9">
    <source>
        <dbReference type="PROSITE" id="PS50097"/>
    </source>
</evidence>
<feature type="domain" description="C2H2-type" evidence="10">
    <location>
        <begin position="392"/>
        <end position="419"/>
    </location>
</feature>
<proteinExistence type="predicted"/>
<dbReference type="FunFam" id="3.30.160.60:FF:000701">
    <property type="entry name" value="Zinc finger and BTB domain containing 40"/>
    <property type="match status" value="1"/>
</dbReference>
<feature type="domain" description="C2H2-type" evidence="10">
    <location>
        <begin position="448"/>
        <end position="475"/>
    </location>
</feature>
<feature type="region of interest" description="Disordered" evidence="8">
    <location>
        <begin position="489"/>
        <end position="535"/>
    </location>
</feature>
<feature type="region of interest" description="Disordered" evidence="8">
    <location>
        <begin position="673"/>
        <end position="705"/>
    </location>
</feature>
<feature type="domain" description="C2H2-type" evidence="10">
    <location>
        <begin position="334"/>
        <end position="362"/>
    </location>
</feature>
<dbReference type="SMART" id="SM00355">
    <property type="entry name" value="ZnF_C2H2"/>
    <property type="match status" value="6"/>
</dbReference>
<dbReference type="Proteomes" id="UP000261500">
    <property type="component" value="Unplaced"/>
</dbReference>
<dbReference type="PROSITE" id="PS50097">
    <property type="entry name" value="BTB"/>
    <property type="match status" value="1"/>
</dbReference>
<dbReference type="SUPFAM" id="SSF57667">
    <property type="entry name" value="beta-beta-alpha zinc fingers"/>
    <property type="match status" value="3"/>
</dbReference>
<dbReference type="InterPro" id="IPR011333">
    <property type="entry name" value="SKP1/BTB/POZ_sf"/>
</dbReference>
<organism evidence="11 12">
    <name type="scientific">Poecilia latipinna</name>
    <name type="common">sailfin molly</name>
    <dbReference type="NCBI Taxonomy" id="48699"/>
    <lineage>
        <taxon>Eukaryota</taxon>
        <taxon>Metazoa</taxon>
        <taxon>Chordata</taxon>
        <taxon>Craniata</taxon>
        <taxon>Vertebrata</taxon>
        <taxon>Euteleostomi</taxon>
        <taxon>Actinopterygii</taxon>
        <taxon>Neopterygii</taxon>
        <taxon>Teleostei</taxon>
        <taxon>Neoteleostei</taxon>
        <taxon>Acanthomorphata</taxon>
        <taxon>Ovalentaria</taxon>
        <taxon>Atherinomorphae</taxon>
        <taxon>Cyprinodontiformes</taxon>
        <taxon>Poeciliidae</taxon>
        <taxon>Poeciliinae</taxon>
        <taxon>Poecilia</taxon>
    </lineage>
</organism>